<evidence type="ECO:0000256" key="4">
    <source>
        <dbReference type="ARBA" id="ARBA00022692"/>
    </source>
</evidence>
<feature type="transmembrane region" description="Helical" evidence="8">
    <location>
        <begin position="54"/>
        <end position="73"/>
    </location>
</feature>
<proteinExistence type="inferred from homology"/>
<evidence type="ECO:0000256" key="8">
    <source>
        <dbReference type="SAM" id="Phobius"/>
    </source>
</evidence>
<evidence type="ECO:0000256" key="6">
    <source>
        <dbReference type="ARBA" id="ARBA00023136"/>
    </source>
</evidence>
<feature type="transmembrane region" description="Helical" evidence="8">
    <location>
        <begin position="115"/>
        <end position="133"/>
    </location>
</feature>
<comment type="similarity">
    <text evidence="2">Belongs to the bacterial sugar transferase family.</text>
</comment>
<evidence type="ECO:0000256" key="2">
    <source>
        <dbReference type="ARBA" id="ARBA00006464"/>
    </source>
</evidence>
<comment type="subcellular location">
    <subcellularLocation>
        <location evidence="1">Membrane</location>
        <topology evidence="1">Multi-pass membrane protein</topology>
    </subcellularLocation>
</comment>
<feature type="transmembrane region" description="Helical" evidence="8">
    <location>
        <begin position="318"/>
        <end position="342"/>
    </location>
</feature>
<dbReference type="GO" id="GO:0016020">
    <property type="term" value="C:membrane"/>
    <property type="evidence" value="ECO:0007669"/>
    <property type="project" value="UniProtKB-SubCell"/>
</dbReference>
<reference evidence="10 11" key="1">
    <citation type="submission" date="2017-08" db="EMBL/GenBank/DDBJ databases">
        <title>Complete Genome Sequence of Streptomyces formicae KY5, the formicamycin producer.</title>
        <authorList>
            <person name="Holmes N.A."/>
            <person name="Devine R."/>
            <person name="Qin Z."/>
            <person name="Seipke R.F."/>
            <person name="Wilkinson B."/>
            <person name="Hutchings M.I."/>
        </authorList>
    </citation>
    <scope>NUCLEOTIDE SEQUENCE [LARGE SCALE GENOMIC DNA]</scope>
    <source>
        <strain evidence="10 11">KY5</strain>
    </source>
</reference>
<feature type="transmembrane region" description="Helical" evidence="8">
    <location>
        <begin position="79"/>
        <end position="95"/>
    </location>
</feature>
<keyword evidence="4 8" id="KW-0812">Transmembrane</keyword>
<keyword evidence="11" id="KW-1185">Reference proteome</keyword>
<evidence type="ECO:0000313" key="11">
    <source>
        <dbReference type="Proteomes" id="UP000221011"/>
    </source>
</evidence>
<dbReference type="NCBIfam" id="TIGR03025">
    <property type="entry name" value="EPS_sugtrans"/>
    <property type="match status" value="1"/>
</dbReference>
<dbReference type="PANTHER" id="PTHR30576">
    <property type="entry name" value="COLANIC BIOSYNTHESIS UDP-GLUCOSE LIPID CARRIER TRANSFERASE"/>
    <property type="match status" value="1"/>
</dbReference>
<keyword evidence="3" id="KW-0808">Transferase</keyword>
<dbReference type="Pfam" id="PF02397">
    <property type="entry name" value="Bac_transf"/>
    <property type="match status" value="1"/>
</dbReference>
<evidence type="ECO:0000313" key="10">
    <source>
        <dbReference type="EMBL" id="ATL27873.1"/>
    </source>
</evidence>
<sequence>MHHNVSAERTVAASSGQQRLEDQTASGTFVVAPRAATGGRTGTRTRRPERARRSTAALATVDAVAALAGVLSLDDPRQQGVLACLLLAGVLSLNVRGRLYQCAVLPATLDEAPALAGRIALSWCVLAVLATVLPPRVWLSPTALVTAVAVQTVLCLCGRALVHWYQRSGVRRRPSPVLVVGPSGQARSVAAALLRRPGCGMRPVGVVSASPEEEARDRKGDLAPEALPELPVLSTEDELHRAVIQNDVRSVLILAGHGSDSPAGRRVLDDLGCELWELDTCCPGPATLPERGRRYHVAGFACRPLVVGARRTSAGKRALDIAVSSVLLLLAAPVLLGCALVLRVVEGPGVIFRQERVGKDGRLFTLLKFRTHRPANSQEAATRWSVADEQRMGPFCRFLRSTSLDELPQLWNVLCGDISLVGPRPERPFFVAQFSQTYPNYAHRHRMPTGITGLAQIHGLRGDTSIEDRCRFDNAYIDSWSFWQDLAILLRTLGCLVRRTGS</sequence>
<gene>
    <name evidence="10" type="ORF">KY5_2855</name>
</gene>
<evidence type="ECO:0000256" key="7">
    <source>
        <dbReference type="SAM" id="MobiDB-lite"/>
    </source>
</evidence>
<dbReference type="GO" id="GO:0016780">
    <property type="term" value="F:phosphotransferase activity, for other substituted phosphate groups"/>
    <property type="evidence" value="ECO:0007669"/>
    <property type="project" value="TreeGrafter"/>
</dbReference>
<feature type="transmembrane region" description="Helical" evidence="8">
    <location>
        <begin position="139"/>
        <end position="162"/>
    </location>
</feature>
<dbReference type="InterPro" id="IPR017475">
    <property type="entry name" value="EPS_sugar_tfrase"/>
</dbReference>
<keyword evidence="5 8" id="KW-1133">Transmembrane helix</keyword>
<feature type="domain" description="Bacterial sugar transferase" evidence="9">
    <location>
        <begin position="316"/>
        <end position="496"/>
    </location>
</feature>
<protein>
    <submittedName>
        <fullName evidence="10">Capsular polysaccharide biosynthesis protein</fullName>
    </submittedName>
</protein>
<feature type="compositionally biased region" description="Polar residues" evidence="7">
    <location>
        <begin position="12"/>
        <end position="27"/>
    </location>
</feature>
<organism evidence="10 11">
    <name type="scientific">Streptomyces formicae</name>
    <dbReference type="NCBI Taxonomy" id="1616117"/>
    <lineage>
        <taxon>Bacteria</taxon>
        <taxon>Bacillati</taxon>
        <taxon>Actinomycetota</taxon>
        <taxon>Actinomycetes</taxon>
        <taxon>Kitasatosporales</taxon>
        <taxon>Streptomycetaceae</taxon>
        <taxon>Streptomyces</taxon>
    </lineage>
</organism>
<evidence type="ECO:0000259" key="9">
    <source>
        <dbReference type="Pfam" id="PF02397"/>
    </source>
</evidence>
<name>A0A291Q8S4_9ACTN</name>
<dbReference type="EMBL" id="CP022685">
    <property type="protein sequence ID" value="ATL27873.1"/>
    <property type="molecule type" value="Genomic_DNA"/>
</dbReference>
<dbReference type="AlphaFoldDB" id="A0A291Q8S4"/>
<feature type="region of interest" description="Disordered" evidence="7">
    <location>
        <begin position="1"/>
        <end position="53"/>
    </location>
</feature>
<dbReference type="Proteomes" id="UP000221011">
    <property type="component" value="Chromosome"/>
</dbReference>
<dbReference type="InterPro" id="IPR003362">
    <property type="entry name" value="Bact_transf"/>
</dbReference>
<accession>A0A291Q8S4</accession>
<evidence type="ECO:0000256" key="1">
    <source>
        <dbReference type="ARBA" id="ARBA00004141"/>
    </source>
</evidence>
<dbReference type="KEGG" id="sfk:KY5_2855"/>
<evidence type="ECO:0000256" key="5">
    <source>
        <dbReference type="ARBA" id="ARBA00022989"/>
    </source>
</evidence>
<evidence type="ECO:0000256" key="3">
    <source>
        <dbReference type="ARBA" id="ARBA00022679"/>
    </source>
</evidence>
<keyword evidence="6 8" id="KW-0472">Membrane</keyword>
<dbReference type="PANTHER" id="PTHR30576:SF0">
    <property type="entry name" value="UNDECAPRENYL-PHOSPHATE N-ACETYLGALACTOSAMINYL 1-PHOSPHATE TRANSFERASE-RELATED"/>
    <property type="match status" value="1"/>
</dbReference>